<dbReference type="InterPro" id="IPR001460">
    <property type="entry name" value="PCN-bd_Tpept"/>
</dbReference>
<dbReference type="GO" id="GO:0008658">
    <property type="term" value="F:penicillin binding"/>
    <property type="evidence" value="ECO:0007669"/>
    <property type="project" value="InterPro"/>
</dbReference>
<comment type="subcellular location">
    <subcellularLocation>
        <location evidence="1">Membrane</location>
    </subcellularLocation>
</comment>
<evidence type="ECO:0000256" key="6">
    <source>
        <dbReference type="ARBA" id="ARBA00034000"/>
    </source>
</evidence>
<evidence type="ECO:0000256" key="5">
    <source>
        <dbReference type="ARBA" id="ARBA00023136"/>
    </source>
</evidence>
<protein>
    <recommendedName>
        <fullName evidence="4">serine-type D-Ala-D-Ala carboxypeptidase</fullName>
        <ecNumber evidence="4">3.4.16.4</ecNumber>
    </recommendedName>
</protein>
<dbReference type="Gene3D" id="3.30.1390.30">
    <property type="entry name" value="Penicillin-binding protein 2a, domain 3"/>
    <property type="match status" value="1"/>
</dbReference>
<dbReference type="AlphaFoldDB" id="A0A1M7N2C1"/>
<dbReference type="PROSITE" id="PS51257">
    <property type="entry name" value="PROKAR_LIPOPROTEIN"/>
    <property type="match status" value="1"/>
</dbReference>
<dbReference type="GO" id="GO:0071972">
    <property type="term" value="F:peptidoglycan L,D-transpeptidase activity"/>
    <property type="evidence" value="ECO:0007669"/>
    <property type="project" value="TreeGrafter"/>
</dbReference>
<sequence length="675" mass="74449">MRRAILILMAGLAIFLVACQEDEEQIMPEDRLQEYVDLWNEQDFENMYNMVENADKEEFDRYQKIYGDIEVTDLSVDFQIPETGEEKEEVDIEEIEQKTFPLQVNMETVAGPISFETDIEMVKTTEIVEEEEQIDWLVNWHQGLIFPELEDGGEVGMSTTAPSRGQIYDRNRRGLAVNESVYEFGVEPQLFTEGQEEEEKEAIAEVLNISIEDIDSAMSAGWVEPHLFVPLKVVPSLNGDLEEALASLAPLKYQTPTGRIYPLGEAAAHLVGYIAPITAEKLEEVDSEIYSESDMIGYRGLEELFEEELRGEKGVEIYVTKEEQDPITLAKKEVKNGDNINLTIDSSIQESIFHSFSGDAGVASAIDPTTGETLALVSSPSFDPNAFVYGLSGDQWTEWQKDPKNPLLNRFSATFAPGSVFKPITSAIGLENGSIDPNEGITINGLTWQKEGWGDYSVRRVSESSGPVDLKDALVRSDNIYFAQQALAMGEESFIKGLKQFGIGEEFPFTYPIEDSSISSDGSLSSEVLLADTSYGQGQIEMSALQLATSYSAFLNNGNLVQPTLLLDEEKGQSWKEGLLSEENANFIQDALRSVVTDGTGSGANVNGLSVSGKTGTAELKQTLEEKGAAENGWFVGYPEDNSILISMMVENIEDKSNGSGYVAEKVGSVLSEIK</sequence>
<dbReference type="GO" id="GO:0005886">
    <property type="term" value="C:plasma membrane"/>
    <property type="evidence" value="ECO:0007669"/>
    <property type="project" value="TreeGrafter"/>
</dbReference>
<feature type="domain" description="NTF2-like N-terminal transpeptidase" evidence="10">
    <location>
        <begin position="28"/>
        <end position="152"/>
    </location>
</feature>
<dbReference type="InterPro" id="IPR012338">
    <property type="entry name" value="Beta-lactam/transpept-like"/>
</dbReference>
<accession>A0A1M7N2C1</accession>
<dbReference type="RefSeq" id="WP_073201187.1">
    <property type="nucleotide sequence ID" value="NZ_FRCZ01000002.1"/>
</dbReference>
<dbReference type="Gene3D" id="3.90.1310.10">
    <property type="entry name" value="Penicillin-binding protein 2a (Domain 2)"/>
    <property type="match status" value="1"/>
</dbReference>
<feature type="domain" description="Penicillin-binding protein dimerisation" evidence="9">
    <location>
        <begin position="160"/>
        <end position="323"/>
    </location>
</feature>
<comment type="catalytic activity">
    <reaction evidence="6">
        <text>Preferential cleavage: (Ac)2-L-Lys-D-Ala-|-D-Ala. Also transpeptidation of peptidyl-alanyl moieties that are N-acyl substituents of D-alanine.</text>
        <dbReference type="EC" id="3.4.16.4"/>
    </reaction>
</comment>
<comment type="similarity">
    <text evidence="3">Belongs to the transpeptidase family.</text>
</comment>
<evidence type="ECO:0000256" key="2">
    <source>
        <dbReference type="ARBA" id="ARBA00004752"/>
    </source>
</evidence>
<comment type="pathway">
    <text evidence="2">Cell wall biogenesis; peptidoglycan biosynthesis.</text>
</comment>
<evidence type="ECO:0000313" key="11">
    <source>
        <dbReference type="EMBL" id="SHM97123.1"/>
    </source>
</evidence>
<gene>
    <name evidence="11" type="ORF">SAMN05216179_1468</name>
</gene>
<dbReference type="Pfam" id="PF03717">
    <property type="entry name" value="PBP_dimer"/>
    <property type="match status" value="1"/>
</dbReference>
<dbReference type="InterPro" id="IPR036138">
    <property type="entry name" value="PBP_dimer_sf"/>
</dbReference>
<feature type="domain" description="Penicillin-binding protein transpeptidase" evidence="8">
    <location>
        <begin position="361"/>
        <end position="667"/>
    </location>
</feature>
<dbReference type="Gene3D" id="3.40.710.10">
    <property type="entry name" value="DD-peptidase/beta-lactamase superfamily"/>
    <property type="match status" value="1"/>
</dbReference>
<dbReference type="EC" id="3.4.16.4" evidence="4"/>
<name>A0A1M7N2C1_9BACI</name>
<feature type="signal peptide" evidence="7">
    <location>
        <begin position="1"/>
        <end position="20"/>
    </location>
</feature>
<dbReference type="OrthoDB" id="9766847at2"/>
<dbReference type="InterPro" id="IPR032710">
    <property type="entry name" value="NTF2-like_dom_sf"/>
</dbReference>
<dbReference type="Pfam" id="PF00905">
    <property type="entry name" value="Transpeptidase"/>
    <property type="match status" value="1"/>
</dbReference>
<dbReference type="GO" id="GO:0071555">
    <property type="term" value="P:cell wall organization"/>
    <property type="evidence" value="ECO:0007669"/>
    <property type="project" value="TreeGrafter"/>
</dbReference>
<dbReference type="Pfam" id="PF05223">
    <property type="entry name" value="MecA_N"/>
    <property type="match status" value="1"/>
</dbReference>
<dbReference type="InterPro" id="IPR007887">
    <property type="entry name" value="MecA_N"/>
</dbReference>
<evidence type="ECO:0000256" key="7">
    <source>
        <dbReference type="SAM" id="SignalP"/>
    </source>
</evidence>
<keyword evidence="5" id="KW-0472">Membrane</keyword>
<evidence type="ECO:0000259" key="8">
    <source>
        <dbReference type="Pfam" id="PF00905"/>
    </source>
</evidence>
<dbReference type="InterPro" id="IPR005311">
    <property type="entry name" value="PBP_dimer"/>
</dbReference>
<evidence type="ECO:0000259" key="9">
    <source>
        <dbReference type="Pfam" id="PF03717"/>
    </source>
</evidence>
<dbReference type="PANTHER" id="PTHR30627">
    <property type="entry name" value="PEPTIDOGLYCAN D,D-TRANSPEPTIDASE"/>
    <property type="match status" value="1"/>
</dbReference>
<dbReference type="GO" id="GO:0046677">
    <property type="term" value="P:response to antibiotic"/>
    <property type="evidence" value="ECO:0007669"/>
    <property type="project" value="InterPro"/>
</dbReference>
<feature type="chain" id="PRO_5038555382" description="serine-type D-Ala-D-Ala carboxypeptidase" evidence="7">
    <location>
        <begin position="21"/>
        <end position="675"/>
    </location>
</feature>
<dbReference type="InterPro" id="IPR050515">
    <property type="entry name" value="Beta-lactam/transpept"/>
</dbReference>
<dbReference type="SUPFAM" id="SSF56601">
    <property type="entry name" value="beta-lactamase/transpeptidase-like"/>
    <property type="match status" value="1"/>
</dbReference>
<dbReference type="Gene3D" id="3.10.450.100">
    <property type="entry name" value="NTF2-like, domain 1"/>
    <property type="match status" value="1"/>
</dbReference>
<dbReference type="UniPathway" id="UPA00219"/>
<dbReference type="GO" id="GO:0009252">
    <property type="term" value="P:peptidoglycan biosynthetic process"/>
    <property type="evidence" value="ECO:0007669"/>
    <property type="project" value="UniProtKB-UniPathway"/>
</dbReference>
<dbReference type="Proteomes" id="UP000184184">
    <property type="component" value="Unassembled WGS sequence"/>
</dbReference>
<dbReference type="GO" id="GO:0009002">
    <property type="term" value="F:serine-type D-Ala-D-Ala carboxypeptidase activity"/>
    <property type="evidence" value="ECO:0007669"/>
    <property type="project" value="UniProtKB-EC"/>
</dbReference>
<dbReference type="STRING" id="1027249.SAMN05216179_1468"/>
<evidence type="ECO:0000313" key="12">
    <source>
        <dbReference type="Proteomes" id="UP000184184"/>
    </source>
</evidence>
<keyword evidence="12" id="KW-1185">Reference proteome</keyword>
<evidence type="ECO:0000256" key="4">
    <source>
        <dbReference type="ARBA" id="ARBA00012448"/>
    </source>
</evidence>
<dbReference type="SUPFAM" id="SSF56519">
    <property type="entry name" value="Penicillin binding protein dimerisation domain"/>
    <property type="match status" value="1"/>
</dbReference>
<proteinExistence type="inferred from homology"/>
<evidence type="ECO:0000259" key="10">
    <source>
        <dbReference type="Pfam" id="PF05223"/>
    </source>
</evidence>
<evidence type="ECO:0000256" key="1">
    <source>
        <dbReference type="ARBA" id="ARBA00004370"/>
    </source>
</evidence>
<dbReference type="EMBL" id="FRCZ01000002">
    <property type="protein sequence ID" value="SHM97123.1"/>
    <property type="molecule type" value="Genomic_DNA"/>
</dbReference>
<evidence type="ECO:0000256" key="3">
    <source>
        <dbReference type="ARBA" id="ARBA00007171"/>
    </source>
</evidence>
<organism evidence="11 12">
    <name type="scientific">Gracilibacillus kekensis</name>
    <dbReference type="NCBI Taxonomy" id="1027249"/>
    <lineage>
        <taxon>Bacteria</taxon>
        <taxon>Bacillati</taxon>
        <taxon>Bacillota</taxon>
        <taxon>Bacilli</taxon>
        <taxon>Bacillales</taxon>
        <taxon>Bacillaceae</taxon>
        <taxon>Gracilibacillus</taxon>
    </lineage>
</organism>
<dbReference type="PANTHER" id="PTHR30627:SF25">
    <property type="entry name" value="PENICILLIN-BINDING PROTEIN 3"/>
    <property type="match status" value="1"/>
</dbReference>
<keyword evidence="7" id="KW-0732">Signal</keyword>
<reference evidence="11 12" key="1">
    <citation type="submission" date="2016-11" db="EMBL/GenBank/DDBJ databases">
        <authorList>
            <person name="Jaros S."/>
            <person name="Januszkiewicz K."/>
            <person name="Wedrychowicz H."/>
        </authorList>
    </citation>
    <scope>NUCLEOTIDE SEQUENCE [LARGE SCALE GENOMIC DNA]</scope>
    <source>
        <strain evidence="11 12">CGMCC 1.10681</strain>
    </source>
</reference>
<dbReference type="SUPFAM" id="SSF54427">
    <property type="entry name" value="NTF2-like"/>
    <property type="match status" value="1"/>
</dbReference>